<gene>
    <name evidence="2" type="ORF">RhiirA4_505218</name>
</gene>
<protein>
    <recommendedName>
        <fullName evidence="1">DUF7431 domain-containing protein</fullName>
    </recommendedName>
</protein>
<feature type="domain" description="DUF7431" evidence="1">
    <location>
        <begin position="321"/>
        <end position="580"/>
    </location>
</feature>
<dbReference type="VEuPathDB" id="FungiDB:RhiirFUN_016912"/>
<organism evidence="2 3">
    <name type="scientific">Rhizophagus irregularis</name>
    <dbReference type="NCBI Taxonomy" id="588596"/>
    <lineage>
        <taxon>Eukaryota</taxon>
        <taxon>Fungi</taxon>
        <taxon>Fungi incertae sedis</taxon>
        <taxon>Mucoromycota</taxon>
        <taxon>Glomeromycotina</taxon>
        <taxon>Glomeromycetes</taxon>
        <taxon>Glomerales</taxon>
        <taxon>Glomeraceae</taxon>
        <taxon>Rhizophagus</taxon>
    </lineage>
</organism>
<dbReference type="Proteomes" id="UP000234323">
    <property type="component" value="Unassembled WGS sequence"/>
</dbReference>
<dbReference type="EMBL" id="LLXI01001950">
    <property type="protein sequence ID" value="PKY55747.1"/>
    <property type="molecule type" value="Genomic_DNA"/>
</dbReference>
<keyword evidence="3" id="KW-1185">Reference proteome</keyword>
<dbReference type="Pfam" id="PF24209">
    <property type="entry name" value="DUF7431"/>
    <property type="match status" value="1"/>
</dbReference>
<dbReference type="VEuPathDB" id="FungiDB:FUN_014181"/>
<evidence type="ECO:0000313" key="3">
    <source>
        <dbReference type="Proteomes" id="UP000234323"/>
    </source>
</evidence>
<accession>A0A2I1HA53</accession>
<comment type="caution">
    <text evidence="2">The sequence shown here is derived from an EMBL/GenBank/DDBJ whole genome shotgun (WGS) entry which is preliminary data.</text>
</comment>
<reference evidence="2 3" key="1">
    <citation type="submission" date="2015-10" db="EMBL/GenBank/DDBJ databases">
        <title>Genome analyses suggest a sexual origin of heterokaryosis in a supposedly ancient asexual fungus.</title>
        <authorList>
            <person name="Ropars J."/>
            <person name="Sedzielewska K."/>
            <person name="Noel J."/>
            <person name="Charron P."/>
            <person name="Farinelli L."/>
            <person name="Marton T."/>
            <person name="Kruger M."/>
            <person name="Pelin A."/>
            <person name="Brachmann A."/>
            <person name="Corradi N."/>
        </authorList>
    </citation>
    <scope>NUCLEOTIDE SEQUENCE [LARGE SCALE GENOMIC DNA]</scope>
    <source>
        <strain evidence="2 3">A4</strain>
    </source>
</reference>
<name>A0A2I1HA53_9GLOM</name>
<dbReference type="AlphaFoldDB" id="A0A2I1HA53"/>
<sequence length="621" mass="73153">MSFKTVNIQIINGLSPQCISKELNLEDILSDIRNSDDDISDKLSFLTKLSNSEHAKIESEVEKYFRLKEIITIDDDQYILYLKINSDWKIFNDNFKLDYGCTMSYDGIKKANKRAFVMKDCELTKIGVEGYKNGQLEFRDKYDWMMKTNLFFSSVKDFVDMGLSVESKSKKNENFDDEIKSVYEYTEVGKAFIKFREYIEPTEEFIKEIKDGIKSDNPEKEFRKIMEEYGQFIPTEIILGGRVYFKDNKFMRTIGGKYHEGENFNEKYWMESLNDYQNWDIMELKNPIIIFKLLPEDMYKQIIFSFGKKILYSDWDLYSWKSGMTNIYDFPDFPDNPYNKKDLLKTIRNKDADCDIFATVANNSNNSKDNLFNCQILKSEKTKPSILIHCIQKGSQLRELNLEINYMVIGYDTDFKHIYSNRIKVELRKFVYDTENREFDSIPLQRELVSMIRDGNPFFGIPILNNLNPSNESLVIGHNFRKISNNEFKIDLFSYCTKTHRYVNLPKFTFYTLVMTLDIDVNNTPFEFKEQETPFINFGNYYSLASLYLMNGDNYSPIFLNQSCKQTSIEYVGCNCKKICFICNNKTKRISMNDQISCTIINTLTLRVECIYANNIYTIVD</sequence>
<evidence type="ECO:0000259" key="1">
    <source>
        <dbReference type="Pfam" id="PF24209"/>
    </source>
</evidence>
<dbReference type="VEuPathDB" id="FungiDB:RhiirA1_540724"/>
<evidence type="ECO:0000313" key="2">
    <source>
        <dbReference type="EMBL" id="PKY55747.1"/>
    </source>
</evidence>
<dbReference type="InterPro" id="IPR055854">
    <property type="entry name" value="DUF7431"/>
</dbReference>
<proteinExistence type="predicted"/>